<proteinExistence type="inferred from homology"/>
<dbReference type="OrthoDB" id="9812272at2"/>
<dbReference type="InterPro" id="IPR030394">
    <property type="entry name" value="G_HFLX_dom"/>
</dbReference>
<name>A0A151B5L6_9CLOT</name>
<dbReference type="InterPro" id="IPR042108">
    <property type="entry name" value="GTPase_HflX_N_sf"/>
</dbReference>
<dbReference type="InterPro" id="IPR027417">
    <property type="entry name" value="P-loop_NTPase"/>
</dbReference>
<evidence type="ECO:0000256" key="1">
    <source>
        <dbReference type="ARBA" id="ARBA00022490"/>
    </source>
</evidence>
<dbReference type="EMBL" id="LTBA01000006">
    <property type="protein sequence ID" value="KYH35090.1"/>
    <property type="molecule type" value="Genomic_DNA"/>
</dbReference>
<dbReference type="PROSITE" id="PS51705">
    <property type="entry name" value="G_HFLX"/>
    <property type="match status" value="1"/>
</dbReference>
<comment type="caution">
    <text evidence="9">The sequence shown here is derived from an EMBL/GenBank/DDBJ whole genome shotgun (WGS) entry which is preliminary data.</text>
</comment>
<accession>A0A151B5L6</accession>
<reference evidence="9 10" key="1">
    <citation type="submission" date="2016-02" db="EMBL/GenBank/DDBJ databases">
        <title>Genome sequence of Clostridium tepidiprofundi DSM 19306.</title>
        <authorList>
            <person name="Poehlein A."/>
            <person name="Daniel R."/>
        </authorList>
    </citation>
    <scope>NUCLEOTIDE SEQUENCE [LARGE SCALE GENOMIC DNA]</scope>
    <source>
        <strain evidence="9 10">DSM 19306</strain>
    </source>
</reference>
<keyword evidence="10" id="KW-1185">Reference proteome</keyword>
<dbReference type="GO" id="GO:0005737">
    <property type="term" value="C:cytoplasm"/>
    <property type="evidence" value="ECO:0007669"/>
    <property type="project" value="UniProtKB-SubCell"/>
</dbReference>
<dbReference type="InterPro" id="IPR006073">
    <property type="entry name" value="GTP-bd"/>
</dbReference>
<feature type="domain" description="Hflx-type G" evidence="8">
    <location>
        <begin position="365"/>
        <end position="545"/>
    </location>
</feature>
<comment type="function">
    <text evidence="6">GTPase that associates with the 50S ribosomal subunit and may have a role during protein synthesis or ribosome biogenesis.</text>
</comment>
<evidence type="ECO:0000313" key="9">
    <source>
        <dbReference type="EMBL" id="KYH35090.1"/>
    </source>
</evidence>
<dbReference type="GO" id="GO:0003924">
    <property type="term" value="F:GTPase activity"/>
    <property type="evidence" value="ECO:0007669"/>
    <property type="project" value="UniProtKB-UniRule"/>
</dbReference>
<keyword evidence="1 6" id="KW-0963">Cytoplasm</keyword>
<dbReference type="RefSeq" id="WP_066823198.1">
    <property type="nucleotide sequence ID" value="NZ_LTBA01000006.1"/>
</dbReference>
<dbReference type="InterPro" id="IPR016496">
    <property type="entry name" value="GTPase_HflX"/>
</dbReference>
<dbReference type="Pfam" id="PF13167">
    <property type="entry name" value="GTP-bdg_N"/>
    <property type="match status" value="1"/>
</dbReference>
<feature type="coiled-coil region" evidence="7">
    <location>
        <begin position="324"/>
        <end position="358"/>
    </location>
</feature>
<evidence type="ECO:0000256" key="3">
    <source>
        <dbReference type="ARBA" id="ARBA00022741"/>
    </source>
</evidence>
<keyword evidence="5 6" id="KW-0342">GTP-binding</keyword>
<dbReference type="AlphaFoldDB" id="A0A151B5L6"/>
<keyword evidence="4" id="KW-0460">Magnesium</keyword>
<evidence type="ECO:0000256" key="6">
    <source>
        <dbReference type="HAMAP-Rule" id="MF_00900"/>
    </source>
</evidence>
<dbReference type="FunFam" id="3.40.50.11060:FF:000001">
    <property type="entry name" value="GTPase HflX"/>
    <property type="match status" value="1"/>
</dbReference>
<dbReference type="HAMAP" id="MF_00900">
    <property type="entry name" value="GTPase_HflX"/>
    <property type="match status" value="1"/>
</dbReference>
<dbReference type="Gene3D" id="3.40.50.11060">
    <property type="entry name" value="GTPase HflX, N-terminal domain"/>
    <property type="match status" value="1"/>
</dbReference>
<dbReference type="GO" id="GO:0005525">
    <property type="term" value="F:GTP binding"/>
    <property type="evidence" value="ECO:0007669"/>
    <property type="project" value="UniProtKB-UniRule"/>
</dbReference>
<evidence type="ECO:0000256" key="2">
    <source>
        <dbReference type="ARBA" id="ARBA00022723"/>
    </source>
</evidence>
<keyword evidence="7" id="KW-0175">Coiled coil</keyword>
<evidence type="ECO:0000256" key="4">
    <source>
        <dbReference type="ARBA" id="ARBA00022842"/>
    </source>
</evidence>
<dbReference type="SUPFAM" id="SSF52540">
    <property type="entry name" value="P-loop containing nucleoside triphosphate hydrolases"/>
    <property type="match status" value="1"/>
</dbReference>
<protein>
    <recommendedName>
        <fullName evidence="6">GTPase HflX</fullName>
    </recommendedName>
    <alternativeName>
        <fullName evidence="6">GTP-binding protein HflX</fullName>
    </alternativeName>
</protein>
<organism evidence="9 10">
    <name type="scientific">Clostridium tepidiprofundi DSM 19306</name>
    <dbReference type="NCBI Taxonomy" id="1121338"/>
    <lineage>
        <taxon>Bacteria</taxon>
        <taxon>Bacillati</taxon>
        <taxon>Bacillota</taxon>
        <taxon>Clostridia</taxon>
        <taxon>Eubacteriales</taxon>
        <taxon>Clostridiaceae</taxon>
        <taxon>Clostridium</taxon>
    </lineage>
</organism>
<dbReference type="PATRIC" id="fig|1121338.3.peg.936"/>
<dbReference type="GO" id="GO:0046872">
    <property type="term" value="F:metal ion binding"/>
    <property type="evidence" value="ECO:0007669"/>
    <property type="project" value="UniProtKB-KW"/>
</dbReference>
<dbReference type="PANTHER" id="PTHR10229:SF0">
    <property type="entry name" value="GTP-BINDING PROTEIN 6-RELATED"/>
    <property type="match status" value="1"/>
</dbReference>
<dbReference type="GO" id="GO:0043022">
    <property type="term" value="F:ribosome binding"/>
    <property type="evidence" value="ECO:0007669"/>
    <property type="project" value="TreeGrafter"/>
</dbReference>
<evidence type="ECO:0000313" key="10">
    <source>
        <dbReference type="Proteomes" id="UP000075531"/>
    </source>
</evidence>
<evidence type="ECO:0000259" key="8">
    <source>
        <dbReference type="PROSITE" id="PS51705"/>
    </source>
</evidence>
<comment type="similarity">
    <text evidence="6">Belongs to the TRAFAC class OBG-HflX-like GTPase superfamily. HflX GTPase family.</text>
</comment>
<dbReference type="CDD" id="cd01878">
    <property type="entry name" value="HflX"/>
    <property type="match status" value="1"/>
</dbReference>
<dbReference type="PANTHER" id="PTHR10229">
    <property type="entry name" value="GTP-BINDING PROTEIN HFLX"/>
    <property type="match status" value="1"/>
</dbReference>
<dbReference type="STRING" id="1121338.CLTEP_09100"/>
<sequence length="598" mass="67657">MIYGNTDGIRKTILNELENIYEYKIPRESILTDELASIIVDISESINREISIAVDRKGNIVSVSIGDSNTVEISGIFYSENKLSGVRIIHTHLNGNPKLSNMDISALIKLKLDCIASIAVDYNDGGHIIDLGFCNIEDNTIKSVEIGPLSIEETLEFDFLGKINVVEDCLKNVCIEEKYSERAILVGIESEESIDELEELAKACNVQTLKKVLQVRSHIDSAYFVGKGKMIEIQMLVQTLNANVVIFDDELSASQVRNLEENIGVKVIDRTTLILEIFARRAKSSEAKLQVELAQLRYRLPRLIGLGAVLSRTGAGIGTRGPGEKKLEVDKRHIRERINDIKKELHKHKKNRNIQREKRIKRNIPQVSLVGYTNAGKSTLRNKLCDIATYKEASIKEKVFEADMLFATLDTTTRAIVLPDNRIITISDTVGFIRKLPHDLVEAFKSTLEEVINSDVLLHVIDVSSDSFFEELNVVNKVLEQLGADDKKIILVLNKIDKIEEDKLSEIRHELQNITENECIEISAAKNVNLDLLLYKISKSIPEKLCKKEFIIPYSHQEYVAYIYRNGKVLAEEYKNTGTYIEALVDEETYNKCKKFKM</sequence>
<dbReference type="Gene3D" id="6.10.250.2860">
    <property type="match status" value="1"/>
</dbReference>
<gene>
    <name evidence="6 9" type="primary">hflX</name>
    <name evidence="9" type="ORF">CLTEP_09100</name>
</gene>
<keyword evidence="2" id="KW-0479">Metal-binding</keyword>
<comment type="subunit">
    <text evidence="6">Monomer. Associates with the 50S ribosomal subunit.</text>
</comment>
<dbReference type="Pfam" id="PF16360">
    <property type="entry name" value="GTP-bdg_M"/>
    <property type="match status" value="1"/>
</dbReference>
<keyword evidence="3 6" id="KW-0547">Nucleotide-binding</keyword>
<evidence type="ECO:0000256" key="7">
    <source>
        <dbReference type="SAM" id="Coils"/>
    </source>
</evidence>
<dbReference type="Pfam" id="PF01926">
    <property type="entry name" value="MMR_HSR1"/>
    <property type="match status" value="1"/>
</dbReference>
<dbReference type="InterPro" id="IPR032305">
    <property type="entry name" value="GTP-bd_M"/>
</dbReference>
<evidence type="ECO:0000256" key="5">
    <source>
        <dbReference type="ARBA" id="ARBA00023134"/>
    </source>
</evidence>
<comment type="subcellular location">
    <subcellularLocation>
        <location evidence="6">Cytoplasm</location>
    </subcellularLocation>
    <text evidence="6">May associate with membranes.</text>
</comment>
<dbReference type="Gene3D" id="3.40.50.300">
    <property type="entry name" value="P-loop containing nucleotide triphosphate hydrolases"/>
    <property type="match status" value="1"/>
</dbReference>
<dbReference type="Proteomes" id="UP000075531">
    <property type="component" value="Unassembled WGS sequence"/>
</dbReference>
<dbReference type="InterPro" id="IPR025121">
    <property type="entry name" value="GTPase_HflX_N"/>
</dbReference>
<dbReference type="NCBIfam" id="TIGR03156">
    <property type="entry name" value="GTP_HflX"/>
    <property type="match status" value="1"/>
</dbReference>